<feature type="region of interest" description="Disordered" evidence="2">
    <location>
        <begin position="1"/>
        <end position="31"/>
    </location>
</feature>
<feature type="compositionally biased region" description="Basic and acidic residues" evidence="2">
    <location>
        <begin position="596"/>
        <end position="605"/>
    </location>
</feature>
<dbReference type="GeneID" id="7442383"/>
<protein>
    <submittedName>
        <fullName evidence="4">Uncharacterized protein</fullName>
    </submittedName>
</protein>
<feature type="compositionally biased region" description="Polar residues" evidence="2">
    <location>
        <begin position="131"/>
        <end position="140"/>
    </location>
</feature>
<feature type="compositionally biased region" description="Basic residues" evidence="2">
    <location>
        <begin position="565"/>
        <end position="574"/>
    </location>
</feature>
<dbReference type="InterPro" id="IPR032675">
    <property type="entry name" value="LRR_dom_sf"/>
</dbReference>
<dbReference type="InterPro" id="IPR001611">
    <property type="entry name" value="Leu-rich_rpt"/>
</dbReference>
<dbReference type="PANTHER" id="PTHR24111">
    <property type="entry name" value="LEUCINE-RICH REPEAT-CONTAINING PROTEIN 34"/>
    <property type="match status" value="1"/>
</dbReference>
<dbReference type="InterPro" id="IPR052201">
    <property type="entry name" value="LRR-containing_regulator"/>
</dbReference>
<dbReference type="Gene3D" id="3.80.10.10">
    <property type="entry name" value="Ribonuclease Inhibitor"/>
    <property type="match status" value="2"/>
</dbReference>
<dbReference type="InParanoid" id="B8C625"/>
<feature type="compositionally biased region" description="Low complexity" evidence="2">
    <location>
        <begin position="110"/>
        <end position="125"/>
    </location>
</feature>
<feature type="compositionally biased region" description="Polar residues" evidence="2">
    <location>
        <begin position="75"/>
        <end position="89"/>
    </location>
</feature>
<evidence type="ECO:0000256" key="2">
    <source>
        <dbReference type="SAM" id="MobiDB-lite"/>
    </source>
</evidence>
<dbReference type="eggNOG" id="KOG4308">
    <property type="taxonomic scope" value="Eukaryota"/>
</dbReference>
<evidence type="ECO:0000256" key="3">
    <source>
        <dbReference type="SAM" id="Phobius"/>
    </source>
</evidence>
<dbReference type="PaxDb" id="35128-Thaps6273"/>
<accession>B8C625</accession>
<name>B8C625_THAPS</name>
<organism evidence="4 5">
    <name type="scientific">Thalassiosira pseudonana</name>
    <name type="common">Marine diatom</name>
    <name type="synonym">Cyclotella nana</name>
    <dbReference type="NCBI Taxonomy" id="35128"/>
    <lineage>
        <taxon>Eukaryota</taxon>
        <taxon>Sar</taxon>
        <taxon>Stramenopiles</taxon>
        <taxon>Ochrophyta</taxon>
        <taxon>Bacillariophyta</taxon>
        <taxon>Coscinodiscophyceae</taxon>
        <taxon>Thalassiosirophycidae</taxon>
        <taxon>Thalassiosirales</taxon>
        <taxon>Thalassiosiraceae</taxon>
        <taxon>Thalassiosira</taxon>
    </lineage>
</organism>
<proteinExistence type="predicted"/>
<keyword evidence="3" id="KW-1133">Transmembrane helix</keyword>
<feature type="transmembrane region" description="Helical" evidence="3">
    <location>
        <begin position="746"/>
        <end position="766"/>
    </location>
</feature>
<keyword evidence="3" id="KW-0472">Membrane</keyword>
<feature type="compositionally biased region" description="Low complexity" evidence="2">
    <location>
        <begin position="1"/>
        <end position="16"/>
    </location>
</feature>
<dbReference type="HOGENOM" id="CLU_302189_0_0_1"/>
<keyword evidence="5" id="KW-1185">Reference proteome</keyword>
<dbReference type="RefSeq" id="XP_002291503.1">
    <property type="nucleotide sequence ID" value="XM_002291467.1"/>
</dbReference>
<gene>
    <name evidence="4" type="ORF">THAPSDRAFT_6273</name>
</gene>
<dbReference type="KEGG" id="tps:THAPSDRAFT_6273"/>
<dbReference type="SUPFAM" id="SSF52047">
    <property type="entry name" value="RNI-like"/>
    <property type="match status" value="1"/>
</dbReference>
<feature type="region of interest" description="Disordered" evidence="2">
    <location>
        <begin position="57"/>
        <end position="140"/>
    </location>
</feature>
<dbReference type="PANTHER" id="PTHR24111:SF0">
    <property type="entry name" value="LEUCINE-RICH REPEAT-CONTAINING PROTEIN"/>
    <property type="match status" value="1"/>
</dbReference>
<feature type="region of interest" description="Disordered" evidence="2">
    <location>
        <begin position="524"/>
        <end position="644"/>
    </location>
</feature>
<feature type="compositionally biased region" description="Pro residues" evidence="2">
    <location>
        <begin position="531"/>
        <end position="544"/>
    </location>
</feature>
<evidence type="ECO:0000256" key="1">
    <source>
        <dbReference type="ARBA" id="ARBA00022737"/>
    </source>
</evidence>
<sequence length="988" mass="107535">MAPHSSKSSSHASPQSITIVPSLVPPSQMSPEAMRAELKLRGVETYDIKDRSQLEQAVVLARRSSSHESSPQDSPNGSSWGTPTSLTRQQRSERQKRGLMNNPLPPPLQPASQPQSNNNSMNNILPPMPSKSQIPLTPSNKIPPPILHIIRTSANATMTAIDFDGRHIGDREVTKLSEALSTNSTVQILSLRNCKVSDVGCAKLADCLLRNEHLTALHLDGNEIGTEGAAALSTALITNETLQVLTLSDNANVGDRGMVYLIGALEHNTTIRTLEVETCGVHDTTRIDQIDELLQERQIDSNFESLLERLLDDDFRVTGIDLSGRQLGDKGVARLAEALADNTQVRQLWLRGCKVGNGGALALASCLEQNMSIVDLFLGNNDIGNEGVNAISDALALSNSTLVSLEMDDNKVGDSGVDSFTNALEKNTSVLVASFENNALDHPEKLERLQMKLTERRDGMNLVSFVVDPDADTQGSTDANSGVVNMSVCSSYMPSTYRRAGFGSVAGSASVLNKSMGSHNFSVYNRANMKKPPPPPPPQQPMPASPNSGSEASVDPTISGSERSPKKKLGRKRTPPPAAVAAAAHLARVSPGSQDQQHHTSDPSMRRSSSGGGSGGKRSPGRNRGQDLSSSAPQLVNRGQVVDPSGHAIEAVMERSRTSSKSGSRGGQQHLKLVPIPEKVNTKKKNISDRTLQTDNVAILAAVPEMKDPPQTDKNYDETLNRLCRRVEMMRRMNQCAAAHYRARQFWFWFTPISLCIFLAGVLSLVSAVDISGTSRVTLSLCTGAFALAAFVLNFLQTQFGWSSRSEVHRSAGVEMTQVGLRLDTLRKYEGGRLSSGSVSSRSRANAVRDLYRIDVYLQAMQKCTPEIPDQINESFHLLASRLHSICSKYPNAVRQRLGDDYDDGTVDLNNPVPYEMQLDALDLLGLEIQNYFLYPLFLPDAKKVVSRTIDIFFAKPPAEPETGRLTQSSGRYTVYEDDDYMSRGDVV</sequence>
<reference evidence="4 5" key="2">
    <citation type="journal article" date="2008" name="Nature">
        <title>The Phaeodactylum genome reveals the evolutionary history of diatom genomes.</title>
        <authorList>
            <person name="Bowler C."/>
            <person name="Allen A.E."/>
            <person name="Badger J.H."/>
            <person name="Grimwood J."/>
            <person name="Jabbari K."/>
            <person name="Kuo A."/>
            <person name="Maheswari U."/>
            <person name="Martens C."/>
            <person name="Maumus F."/>
            <person name="Otillar R.P."/>
            <person name="Rayko E."/>
            <person name="Salamov A."/>
            <person name="Vandepoele K."/>
            <person name="Beszteri B."/>
            <person name="Gruber A."/>
            <person name="Heijde M."/>
            <person name="Katinka M."/>
            <person name="Mock T."/>
            <person name="Valentin K."/>
            <person name="Verret F."/>
            <person name="Berges J.A."/>
            <person name="Brownlee C."/>
            <person name="Cadoret J.P."/>
            <person name="Chiovitti A."/>
            <person name="Choi C.J."/>
            <person name="Coesel S."/>
            <person name="De Martino A."/>
            <person name="Detter J.C."/>
            <person name="Durkin C."/>
            <person name="Falciatore A."/>
            <person name="Fournet J."/>
            <person name="Haruta M."/>
            <person name="Huysman M.J."/>
            <person name="Jenkins B.D."/>
            <person name="Jiroutova K."/>
            <person name="Jorgensen R.E."/>
            <person name="Joubert Y."/>
            <person name="Kaplan A."/>
            <person name="Kroger N."/>
            <person name="Kroth P.G."/>
            <person name="La Roche J."/>
            <person name="Lindquist E."/>
            <person name="Lommer M."/>
            <person name="Martin-Jezequel V."/>
            <person name="Lopez P.J."/>
            <person name="Lucas S."/>
            <person name="Mangogna M."/>
            <person name="McGinnis K."/>
            <person name="Medlin L.K."/>
            <person name="Montsant A."/>
            <person name="Oudot-Le Secq M.P."/>
            <person name="Napoli C."/>
            <person name="Obornik M."/>
            <person name="Parker M.S."/>
            <person name="Petit J.L."/>
            <person name="Porcel B.M."/>
            <person name="Poulsen N."/>
            <person name="Robison M."/>
            <person name="Rychlewski L."/>
            <person name="Rynearson T.A."/>
            <person name="Schmutz J."/>
            <person name="Shapiro H."/>
            <person name="Siaut M."/>
            <person name="Stanley M."/>
            <person name="Sussman M.R."/>
            <person name="Taylor A.R."/>
            <person name="Vardi A."/>
            <person name="von Dassow P."/>
            <person name="Vyverman W."/>
            <person name="Willis A."/>
            <person name="Wyrwicz L.S."/>
            <person name="Rokhsar D.S."/>
            <person name="Weissenbach J."/>
            <person name="Armbrust E.V."/>
            <person name="Green B.R."/>
            <person name="Van de Peer Y."/>
            <person name="Grigoriev I.V."/>
        </authorList>
    </citation>
    <scope>NUCLEOTIDE SEQUENCE [LARGE SCALE GENOMIC DNA]</scope>
    <source>
        <strain evidence="4 5">CCMP1335</strain>
    </source>
</reference>
<feature type="transmembrane region" description="Helical" evidence="3">
    <location>
        <begin position="778"/>
        <end position="796"/>
    </location>
</feature>
<evidence type="ECO:0000313" key="4">
    <source>
        <dbReference type="EMBL" id="EED91610.1"/>
    </source>
</evidence>
<dbReference type="Proteomes" id="UP000001449">
    <property type="component" value="Chromosome 6"/>
</dbReference>
<keyword evidence="3" id="KW-0812">Transmembrane</keyword>
<dbReference type="SMART" id="SM00368">
    <property type="entry name" value="LRR_RI"/>
    <property type="match status" value="8"/>
</dbReference>
<dbReference type="AlphaFoldDB" id="B8C625"/>
<evidence type="ECO:0000313" key="5">
    <source>
        <dbReference type="Proteomes" id="UP000001449"/>
    </source>
</evidence>
<reference evidence="4 5" key="1">
    <citation type="journal article" date="2004" name="Science">
        <title>The genome of the diatom Thalassiosira pseudonana: ecology, evolution, and metabolism.</title>
        <authorList>
            <person name="Armbrust E.V."/>
            <person name="Berges J.A."/>
            <person name="Bowler C."/>
            <person name="Green B.R."/>
            <person name="Martinez D."/>
            <person name="Putnam N.H."/>
            <person name="Zhou S."/>
            <person name="Allen A.E."/>
            <person name="Apt K.E."/>
            <person name="Bechner M."/>
            <person name="Brzezinski M.A."/>
            <person name="Chaal B.K."/>
            <person name="Chiovitti A."/>
            <person name="Davis A.K."/>
            <person name="Demarest M.S."/>
            <person name="Detter J.C."/>
            <person name="Glavina T."/>
            <person name="Goodstein D."/>
            <person name="Hadi M.Z."/>
            <person name="Hellsten U."/>
            <person name="Hildebrand M."/>
            <person name="Jenkins B.D."/>
            <person name="Jurka J."/>
            <person name="Kapitonov V.V."/>
            <person name="Kroger N."/>
            <person name="Lau W.W."/>
            <person name="Lane T.W."/>
            <person name="Larimer F.W."/>
            <person name="Lippmeier J.C."/>
            <person name="Lucas S."/>
            <person name="Medina M."/>
            <person name="Montsant A."/>
            <person name="Obornik M."/>
            <person name="Parker M.S."/>
            <person name="Palenik B."/>
            <person name="Pazour G.J."/>
            <person name="Richardson P.M."/>
            <person name="Rynearson T.A."/>
            <person name="Saito M.A."/>
            <person name="Schwartz D.C."/>
            <person name="Thamatrakoln K."/>
            <person name="Valentin K."/>
            <person name="Vardi A."/>
            <person name="Wilkerson F.P."/>
            <person name="Rokhsar D.S."/>
        </authorList>
    </citation>
    <scope>NUCLEOTIDE SEQUENCE [LARGE SCALE GENOMIC DNA]</scope>
    <source>
        <strain evidence="4 5">CCMP1335</strain>
    </source>
</reference>
<dbReference type="Pfam" id="PF13516">
    <property type="entry name" value="LRR_6"/>
    <property type="match status" value="5"/>
</dbReference>
<keyword evidence="1" id="KW-0677">Repeat</keyword>
<dbReference type="EMBL" id="CM000643">
    <property type="protein sequence ID" value="EED91610.1"/>
    <property type="molecule type" value="Genomic_DNA"/>
</dbReference>